<keyword evidence="2" id="KW-1185">Reference proteome</keyword>
<dbReference type="Proteomes" id="UP000078561">
    <property type="component" value="Unassembled WGS sequence"/>
</dbReference>
<evidence type="ECO:0000313" key="1">
    <source>
        <dbReference type="EMBL" id="SAM00532.1"/>
    </source>
</evidence>
<evidence type="ECO:0000313" key="2">
    <source>
        <dbReference type="Proteomes" id="UP000078561"/>
    </source>
</evidence>
<proteinExistence type="predicted"/>
<dbReference type="AlphaFoldDB" id="A0A163JN27"/>
<dbReference type="EMBL" id="LT553219">
    <property type="protein sequence ID" value="SAM00532.1"/>
    <property type="molecule type" value="Genomic_DNA"/>
</dbReference>
<gene>
    <name evidence="1" type="primary">ABSGL_06220.1 scaffold 7705</name>
</gene>
<organism evidence="1">
    <name type="scientific">Absidia glauca</name>
    <name type="common">Pin mould</name>
    <dbReference type="NCBI Taxonomy" id="4829"/>
    <lineage>
        <taxon>Eukaryota</taxon>
        <taxon>Fungi</taxon>
        <taxon>Fungi incertae sedis</taxon>
        <taxon>Mucoromycota</taxon>
        <taxon>Mucoromycotina</taxon>
        <taxon>Mucoromycetes</taxon>
        <taxon>Mucorales</taxon>
        <taxon>Cunninghamellaceae</taxon>
        <taxon>Absidia</taxon>
    </lineage>
</organism>
<name>A0A163JN27_ABSGL</name>
<sequence length="174" mass="19983">MVELDPQDCPDFHDSFMALPVLGYDLPKKQPHLHPTLDPTRSQCRFLHTIPEGPVSILLRIGSLKRHLSELWHYQKTDKRFPLPTHLVYAADSTASVANGRRLHRLAPVPDTKKSVSVEDASPGNLRQILHPQHQWHLSPPAPPMTIPWGWRLTPSTWRGFWDLKLPHKAMTVW</sequence>
<accession>A0A163JN27</accession>
<dbReference type="InParanoid" id="A0A163JN27"/>
<protein>
    <submittedName>
        <fullName evidence="1">Uncharacterized protein</fullName>
    </submittedName>
</protein>
<reference evidence="1" key="1">
    <citation type="submission" date="2016-04" db="EMBL/GenBank/DDBJ databases">
        <authorList>
            <person name="Evans L.H."/>
            <person name="Alamgir A."/>
            <person name="Owens N."/>
            <person name="Weber N.D."/>
            <person name="Virtaneva K."/>
            <person name="Barbian K."/>
            <person name="Babar A."/>
            <person name="Rosenke K."/>
        </authorList>
    </citation>
    <scope>NUCLEOTIDE SEQUENCE [LARGE SCALE GENOMIC DNA]</scope>
    <source>
        <strain evidence="1">CBS 101.48</strain>
    </source>
</reference>